<evidence type="ECO:0000313" key="5">
    <source>
        <dbReference type="Proteomes" id="UP000605846"/>
    </source>
</evidence>
<feature type="repeat" description="TPR" evidence="3">
    <location>
        <begin position="392"/>
        <end position="425"/>
    </location>
</feature>
<keyword evidence="1" id="KW-0677">Repeat</keyword>
<dbReference type="InterPro" id="IPR040962">
    <property type="entry name" value="TPR_22"/>
</dbReference>
<dbReference type="EMBL" id="JABAYA010000083">
    <property type="protein sequence ID" value="KAF7726139.1"/>
    <property type="molecule type" value="Genomic_DNA"/>
</dbReference>
<proteinExistence type="predicted"/>
<keyword evidence="5" id="KW-1185">Reference proteome</keyword>
<accession>A0A8H7ET86</accession>
<dbReference type="Pfam" id="PF18833">
    <property type="entry name" value="TPR_22"/>
    <property type="match status" value="1"/>
</dbReference>
<dbReference type="GO" id="GO:0006401">
    <property type="term" value="P:RNA catabolic process"/>
    <property type="evidence" value="ECO:0007669"/>
    <property type="project" value="InterPro"/>
</dbReference>
<dbReference type="SMART" id="SM00028">
    <property type="entry name" value="TPR"/>
    <property type="match status" value="13"/>
</dbReference>
<dbReference type="Pfam" id="PF14559">
    <property type="entry name" value="TPR_19"/>
    <property type="match status" value="1"/>
</dbReference>
<feature type="repeat" description="TPR" evidence="3">
    <location>
        <begin position="569"/>
        <end position="602"/>
    </location>
</feature>
<dbReference type="InterPro" id="IPR011990">
    <property type="entry name" value="TPR-like_helical_dom_sf"/>
</dbReference>
<evidence type="ECO:0000256" key="1">
    <source>
        <dbReference type="ARBA" id="ARBA00022737"/>
    </source>
</evidence>
<dbReference type="SUPFAM" id="SSF48452">
    <property type="entry name" value="TPR-like"/>
    <property type="match status" value="4"/>
</dbReference>
<evidence type="ECO:0000256" key="2">
    <source>
        <dbReference type="ARBA" id="ARBA00022803"/>
    </source>
</evidence>
<reference evidence="4" key="1">
    <citation type="submission" date="2020-01" db="EMBL/GenBank/DDBJ databases">
        <title>Genome Sequencing of Three Apophysomyces-Like Fungal Strains Confirms a Novel Fungal Genus in the Mucoromycota with divergent Burkholderia-like Endosymbiotic Bacteria.</title>
        <authorList>
            <person name="Stajich J.E."/>
            <person name="Macias A.M."/>
            <person name="Carter-House D."/>
            <person name="Lovett B."/>
            <person name="Kasson L.R."/>
            <person name="Berry K."/>
            <person name="Grigoriev I."/>
            <person name="Chang Y."/>
            <person name="Spatafora J."/>
            <person name="Kasson M.T."/>
        </authorList>
    </citation>
    <scope>NUCLEOTIDE SEQUENCE</scope>
    <source>
        <strain evidence="4">NRRL A-21654</strain>
    </source>
</reference>
<dbReference type="PANTHER" id="PTHR15704:SF7">
    <property type="entry name" value="SUPERKILLER COMPLEX PROTEIN 3"/>
    <property type="match status" value="1"/>
</dbReference>
<evidence type="ECO:0000256" key="3">
    <source>
        <dbReference type="PROSITE-ProRule" id="PRU00339"/>
    </source>
</evidence>
<gene>
    <name evidence="4" type="primary">SKI3</name>
    <name evidence="4" type="ORF">EC973_009031</name>
</gene>
<dbReference type="OrthoDB" id="421075at2759"/>
<keyword evidence="2 3" id="KW-0802">TPR repeat</keyword>
<dbReference type="Gene3D" id="1.25.40.10">
    <property type="entry name" value="Tetratricopeptide repeat domain"/>
    <property type="match status" value="7"/>
</dbReference>
<comment type="caution">
    <text evidence="4">The sequence shown here is derived from an EMBL/GenBank/DDBJ whole genome shotgun (WGS) entry which is preliminary data.</text>
</comment>
<name>A0A8H7ET86_9FUNG</name>
<dbReference type="Pfam" id="PF13181">
    <property type="entry name" value="TPR_8"/>
    <property type="match status" value="1"/>
</dbReference>
<protein>
    <submittedName>
        <fullName evidence="4">Superkiller protein 3</fullName>
    </submittedName>
</protein>
<organism evidence="4 5">
    <name type="scientific">Apophysomyces ossiformis</name>
    <dbReference type="NCBI Taxonomy" id="679940"/>
    <lineage>
        <taxon>Eukaryota</taxon>
        <taxon>Fungi</taxon>
        <taxon>Fungi incertae sedis</taxon>
        <taxon>Mucoromycota</taxon>
        <taxon>Mucoromycotina</taxon>
        <taxon>Mucoromycetes</taxon>
        <taxon>Mucorales</taxon>
        <taxon>Mucorineae</taxon>
        <taxon>Mucoraceae</taxon>
        <taxon>Apophysomyces</taxon>
    </lineage>
</organism>
<dbReference type="GO" id="GO:0055087">
    <property type="term" value="C:Ski complex"/>
    <property type="evidence" value="ECO:0007669"/>
    <property type="project" value="InterPro"/>
</dbReference>
<dbReference type="PANTHER" id="PTHR15704">
    <property type="entry name" value="SUPERKILLER 3 PROTEIN-RELATED"/>
    <property type="match status" value="1"/>
</dbReference>
<feature type="repeat" description="TPR" evidence="3">
    <location>
        <begin position="37"/>
        <end position="70"/>
    </location>
</feature>
<dbReference type="InterPro" id="IPR019734">
    <property type="entry name" value="TPR_rpt"/>
</dbReference>
<dbReference type="SUPFAM" id="SSF81901">
    <property type="entry name" value="HCP-like"/>
    <property type="match status" value="1"/>
</dbReference>
<evidence type="ECO:0000313" key="4">
    <source>
        <dbReference type="EMBL" id="KAF7726139.1"/>
    </source>
</evidence>
<sequence length="1304" mass="146437">MNTKADLKAAREAIGGKKFADAVKACKRVLMWESGNYNAWVFLGVAHTGLEEDEEAEEAYKRAIEINSTSMLAWQGLISFYEKRSRYNQLLGTIEQILPQIVESGDGNKLADYLCKLVDIYENKQKDETKYIETLRLLLPGSRYYNLIKNSSNIPKPAEIYSKIVDITESEEAQMIESRIQSRRFRVNAGPLNQVRAEVEAEVYGRSKLGEMYETILELGLNQPLQIKLLRFYWKRLPGVSDKGELYDKTAKLANTLREQNAADPLPYEILIEIANVERVEQYDAQLLDEISEKFPETGLGKLVRGFRLYQQGNVDEAFDLFAFETGLEYATKGCDLVRKLQKDTGKLSDRVLSSLNLCMAHCYRELDPKYYPDSVALYKTVLDRSPEEIGALEAYGIGLILSADKKYDQALVYFEKVYALDTSRHIALAEIGWIYCEKQNYEKAIELISDAIEKAGEDVSEYHYRLGRVYWAMGGEYQENPAYAFRCFMQAVKTDPQFAGGFTFLGHYYRTIQYDHVRAKKCYQKAFLLNPMDAEAALPLSDCYVTDNEPEEAITVFRQITELCPKVGWAWRRLGYANMDGNLYDEAITCFQKALRCDTSDVRCWEGLAEAYAHEGRYVAALKAFGRAIDLEPTSVHANREKALVNKKIGMLEDAITGFQKTLLLAEEQGVKNDLPTIAGLADTYLERAKEDFQLGFFGRAATGYGKAIHTALSGLESDKTLLGLWKLVGDACIMYQLVPSYVHLCDYASLQKLLLLFDECPHRKLGFKEDTCSQLVQEFLELDVSEESFYLPPKVALNVLYSCGSYMYKQALVLCRSNSVIAPAYWHDLALVYHRLAENNPAQGIYDVAIRCIRIALKLQPTEYLYWNALGVIAMRENPKVSQYALVKAMEYNNRDYELANQAFETAHALDPEWISAWVGQAYVASLWGTNALALFQHAFEASNGTALEASYGFAESVFSRTKDGASVVSPAFALQKLTEQKLHNALALNLLGLTLERIGHYERASEAFAGAVLALEAQNEQGQITLEEFEDRLTKVYANLGRALCASGDFQGAITNYHDALAKIEGSGRIYCQLGAGIAYYFEDQLEESLTMFEMALNETPFGSDLRQDVVVLLSKVLWALGGEEQRLVAKEKLNESISVNSNYLPAIFSLCVMGLIEDDTNLAAEALQQLAKIPADVAYDSDQDQCIAWLFWQAYKLQNIPVKAIRSLASSVHQHPWLASLWARLGKELCKDPVTGLSVSSAAVAIMAGTKDPSDLAEAYQHAAAANSQNPDIAKRCAQKSIILAPWRVTAWQSLAMLKE</sequence>
<dbReference type="Pfam" id="PF13432">
    <property type="entry name" value="TPR_16"/>
    <property type="match status" value="2"/>
</dbReference>
<dbReference type="PROSITE" id="PS50005">
    <property type="entry name" value="TPR"/>
    <property type="match status" value="4"/>
</dbReference>
<dbReference type="Proteomes" id="UP000605846">
    <property type="component" value="Unassembled WGS sequence"/>
</dbReference>
<feature type="repeat" description="TPR" evidence="3">
    <location>
        <begin position="603"/>
        <end position="636"/>
    </location>
</feature>
<dbReference type="InterPro" id="IPR039226">
    <property type="entry name" value="Ski3/TTC37"/>
</dbReference>